<feature type="region of interest" description="Disordered" evidence="1">
    <location>
        <begin position="42"/>
        <end position="84"/>
    </location>
</feature>
<protein>
    <submittedName>
        <fullName evidence="2">PASTA domain-containing protein</fullName>
    </submittedName>
</protein>
<feature type="compositionally biased region" description="Low complexity" evidence="1">
    <location>
        <begin position="60"/>
        <end position="72"/>
    </location>
</feature>
<reference evidence="3" key="1">
    <citation type="journal article" date="2019" name="Int. J. Syst. Evol. Microbiol.">
        <title>The Global Catalogue of Microorganisms (GCM) 10K type strain sequencing project: providing services to taxonomists for standard genome sequencing and annotation.</title>
        <authorList>
            <consortium name="The Broad Institute Genomics Platform"/>
            <consortium name="The Broad Institute Genome Sequencing Center for Infectious Disease"/>
            <person name="Wu L."/>
            <person name="Ma J."/>
        </authorList>
    </citation>
    <scope>NUCLEOTIDE SEQUENCE [LARGE SCALE GENOMIC DNA]</scope>
    <source>
        <strain evidence="3">CGMCC 1.15277</strain>
    </source>
</reference>
<feature type="compositionally biased region" description="Low complexity" evidence="1">
    <location>
        <begin position="157"/>
        <end position="173"/>
    </location>
</feature>
<evidence type="ECO:0000313" key="2">
    <source>
        <dbReference type="EMBL" id="MFC6396635.1"/>
    </source>
</evidence>
<dbReference type="RefSeq" id="WP_343886452.1">
    <property type="nucleotide sequence ID" value="NZ_BAAAKI010000015.1"/>
</dbReference>
<feature type="region of interest" description="Disordered" evidence="1">
    <location>
        <begin position="155"/>
        <end position="182"/>
    </location>
</feature>
<dbReference type="Proteomes" id="UP001596266">
    <property type="component" value="Unassembled WGS sequence"/>
</dbReference>
<proteinExistence type="predicted"/>
<evidence type="ECO:0000256" key="1">
    <source>
        <dbReference type="SAM" id="MobiDB-lite"/>
    </source>
</evidence>
<evidence type="ECO:0000313" key="3">
    <source>
        <dbReference type="Proteomes" id="UP001596266"/>
    </source>
</evidence>
<dbReference type="Gene3D" id="3.30.10.20">
    <property type="match status" value="1"/>
</dbReference>
<sequence length="223" mass="23268">MPRTLPLVIAGAVTTGIAIGALTMTALNPKPLGYVAPTPPAVSLSATPSETPSPSPTPAPSTSQPAAASQEQHTATVQPTAQQTMPRMMGAREDEAVALFRDLGVRNVSIVDEATNDEAQDGLVQWQDPGHHMPIGPDTRVRLGVGRWAGTDESHITRAPQPATTSQTTADATEGVTDESHAKQDVVWSPVLPEGDGNQQPCQPPAVYVPEKNACATYRNGGA</sequence>
<dbReference type="EMBL" id="JBHSUA010000014">
    <property type="protein sequence ID" value="MFC6396635.1"/>
    <property type="molecule type" value="Genomic_DNA"/>
</dbReference>
<keyword evidence="3" id="KW-1185">Reference proteome</keyword>
<feature type="compositionally biased region" description="Polar residues" evidence="1">
    <location>
        <begin position="73"/>
        <end position="84"/>
    </location>
</feature>
<name>A0ABW1WZU7_9ACTN</name>
<organism evidence="2 3">
    <name type="scientific">Luteococcus sanguinis</name>
    <dbReference type="NCBI Taxonomy" id="174038"/>
    <lineage>
        <taxon>Bacteria</taxon>
        <taxon>Bacillati</taxon>
        <taxon>Actinomycetota</taxon>
        <taxon>Actinomycetes</taxon>
        <taxon>Propionibacteriales</taxon>
        <taxon>Propionibacteriaceae</taxon>
        <taxon>Luteococcus</taxon>
    </lineage>
</organism>
<accession>A0ABW1WZU7</accession>
<gene>
    <name evidence="2" type="ORF">ACFP57_06500</name>
</gene>
<comment type="caution">
    <text evidence="2">The sequence shown here is derived from an EMBL/GenBank/DDBJ whole genome shotgun (WGS) entry which is preliminary data.</text>
</comment>